<dbReference type="GO" id="GO:0000270">
    <property type="term" value="P:peptidoglycan metabolic process"/>
    <property type="evidence" value="ECO:0007669"/>
    <property type="project" value="TreeGrafter"/>
</dbReference>
<evidence type="ECO:0000313" key="4">
    <source>
        <dbReference type="EMBL" id="RPM16367.1"/>
    </source>
</evidence>
<dbReference type="KEGG" id="paeb:NCGM1900_0978"/>
<evidence type="ECO:0000313" key="3">
    <source>
        <dbReference type="EMBL" id="MZZ10651.1"/>
    </source>
</evidence>
<dbReference type="RefSeq" id="WP_003093163.1">
    <property type="nucleotide sequence ID" value="NZ_AP014622.1"/>
</dbReference>
<dbReference type="Proteomes" id="UP001297540">
    <property type="component" value="Chromosome"/>
</dbReference>
<dbReference type="Proteomes" id="UP000644192">
    <property type="component" value="Unassembled WGS sequence"/>
</dbReference>
<dbReference type="FunFam" id="3.40.50.620:FF:000352">
    <property type="entry name" value="YdcF family protein"/>
    <property type="match status" value="1"/>
</dbReference>
<proteinExistence type="predicted"/>
<dbReference type="CDD" id="cd06259">
    <property type="entry name" value="YdcF-like"/>
    <property type="match status" value="1"/>
</dbReference>
<protein>
    <submittedName>
        <fullName evidence="3">YdcF family protein</fullName>
    </submittedName>
</protein>
<dbReference type="EMBL" id="NSNE01000007">
    <property type="protein sequence ID" value="RPM16367.1"/>
    <property type="molecule type" value="Genomic_DNA"/>
</dbReference>
<gene>
    <name evidence="3" type="ORF">GUL26_00185</name>
    <name evidence="4" type="ORF">IPC1295_14575</name>
    <name evidence="5" type="ORF">L4V69_08395</name>
</gene>
<reference evidence="5" key="5">
    <citation type="submission" date="2023-10" db="EMBL/GenBank/DDBJ databases">
        <title>Pathogen: clinical or host-associated sample.</title>
        <authorList>
            <person name="Hergert J."/>
            <person name="Casey R."/>
            <person name="Wagner J."/>
            <person name="Young E.L."/>
            <person name="Oakeson K.F."/>
        </authorList>
    </citation>
    <scope>NUCLEOTIDE SEQUENCE</scope>
    <source>
        <strain evidence="5">2021CK-01020</strain>
    </source>
</reference>
<evidence type="ECO:0000313" key="5">
    <source>
        <dbReference type="EMBL" id="WOS79149.1"/>
    </source>
</evidence>
<keyword evidence="1" id="KW-0472">Membrane</keyword>
<keyword evidence="1" id="KW-1133">Transmembrane helix</keyword>
<name>A0A069Q532_PSEAI</name>
<evidence type="ECO:0000256" key="1">
    <source>
        <dbReference type="SAM" id="Phobius"/>
    </source>
</evidence>
<dbReference type="EMBL" id="WXZT01000001">
    <property type="protein sequence ID" value="MZZ10651.1"/>
    <property type="molecule type" value="Genomic_DNA"/>
</dbReference>
<evidence type="ECO:0000313" key="6">
    <source>
        <dbReference type="Proteomes" id="UP000284767"/>
    </source>
</evidence>
<sequence>MPIRYFFKQLLLPPGGLLLLLFFAFWWRTSRPRLARLCGVCGFFGLWLMSMPLSVEWMGRWLESEPALLAEDLPGLAQRADAIVILGAGRQTNDPAWGDDAPSLLAAERLRYAARLAKTSALPVLISGGLHYGRPPSEAALMANALLQDFGVPTRWQEGLSRTTWENATLSAPQLREAGVRRVVLVTQAWHMQRARWSFERQGFEVIPAPVGFLGGANLRPFGGWLPEAQAFWQSGMLLNEAIGLVGYRLFYR</sequence>
<dbReference type="InterPro" id="IPR051599">
    <property type="entry name" value="Cell_Envelope_Assoc"/>
</dbReference>
<feature type="transmembrane region" description="Helical" evidence="1">
    <location>
        <begin position="34"/>
        <end position="55"/>
    </location>
</feature>
<evidence type="ECO:0000259" key="2">
    <source>
        <dbReference type="Pfam" id="PF02698"/>
    </source>
</evidence>
<feature type="domain" description="DUF218" evidence="2">
    <location>
        <begin position="81"/>
        <end position="244"/>
    </location>
</feature>
<organism evidence="4 6">
    <name type="scientific">Pseudomonas aeruginosa</name>
    <dbReference type="NCBI Taxonomy" id="287"/>
    <lineage>
        <taxon>Bacteria</taxon>
        <taxon>Pseudomonadati</taxon>
        <taxon>Pseudomonadota</taxon>
        <taxon>Gammaproteobacteria</taxon>
        <taxon>Pseudomonadales</taxon>
        <taxon>Pseudomonadaceae</taxon>
        <taxon>Pseudomonas</taxon>
    </lineage>
</organism>
<dbReference type="EMBL" id="CP136986">
    <property type="protein sequence ID" value="WOS79149.1"/>
    <property type="molecule type" value="Genomic_DNA"/>
</dbReference>
<dbReference type="PANTHER" id="PTHR30336">
    <property type="entry name" value="INNER MEMBRANE PROTEIN, PROBABLE PERMEASE"/>
    <property type="match status" value="1"/>
</dbReference>
<dbReference type="PANTHER" id="PTHR30336:SF4">
    <property type="entry name" value="ENVELOPE BIOGENESIS FACTOR ELYC"/>
    <property type="match status" value="1"/>
</dbReference>
<reference evidence="3" key="3">
    <citation type="submission" date="2020-01" db="EMBL/GenBank/DDBJ databases">
        <title>Bacteria Cultured from War Wounds Associated with the Conflict in Eastern Ukraine.</title>
        <authorList>
            <person name="Snesrud E."/>
            <person name="Galac M.R."/>
            <person name="Mc Gann P."/>
            <person name="Valentine K."/>
            <person name="Viacheslav K."/>
        </authorList>
    </citation>
    <scope>NUCLEOTIDE SEQUENCE</scope>
    <source>
        <strain evidence="3">VNMU148</strain>
    </source>
</reference>
<feature type="transmembrane region" description="Helical" evidence="1">
    <location>
        <begin position="6"/>
        <end position="27"/>
    </location>
</feature>
<dbReference type="InterPro" id="IPR014729">
    <property type="entry name" value="Rossmann-like_a/b/a_fold"/>
</dbReference>
<dbReference type="Pfam" id="PF02698">
    <property type="entry name" value="DUF218"/>
    <property type="match status" value="1"/>
</dbReference>
<dbReference type="InterPro" id="IPR003848">
    <property type="entry name" value="DUF218"/>
</dbReference>
<dbReference type="GO" id="GO:0043164">
    <property type="term" value="P:Gram-negative-bacterium-type cell wall biogenesis"/>
    <property type="evidence" value="ECO:0007669"/>
    <property type="project" value="TreeGrafter"/>
</dbReference>
<dbReference type="AlphaFoldDB" id="A0A069Q532"/>
<dbReference type="Proteomes" id="UP000284767">
    <property type="component" value="Unassembled WGS sequence"/>
</dbReference>
<keyword evidence="1" id="KW-0812">Transmembrane</keyword>
<dbReference type="Gene3D" id="3.40.50.620">
    <property type="entry name" value="HUPs"/>
    <property type="match status" value="1"/>
</dbReference>
<reference evidence="4 6" key="1">
    <citation type="submission" date="2017-08" db="EMBL/GenBank/DDBJ databases">
        <authorList>
            <person name="Feschi L."/>
            <person name="Jeukens J."/>
            <person name="Emond-Rheault J.-G."/>
            <person name="Kukavica-Ibrulj I."/>
            <person name="Boyle B."/>
            <person name="Levesque R.C."/>
        </authorList>
    </citation>
    <scope>NUCLEOTIDE SEQUENCE [LARGE SCALE GENOMIC DNA]</scope>
    <source>
        <strain evidence="4 6">PA-W36</strain>
    </source>
</reference>
<dbReference type="GO" id="GO:0005886">
    <property type="term" value="C:plasma membrane"/>
    <property type="evidence" value="ECO:0007669"/>
    <property type="project" value="TreeGrafter"/>
</dbReference>
<reference evidence="4 6" key="2">
    <citation type="submission" date="2019-01" db="EMBL/GenBank/DDBJ databases">
        <title>The Pseudomonas aeruginosa pan-genome provides new insights on its population structure, horizontal gene transfer and pathogenicity.</title>
        <authorList>
            <person name="Freschi L."/>
            <person name="Vincent A.T."/>
            <person name="Jeukens J."/>
            <person name="Emond-Rheault J.-G."/>
            <person name="Kukavica-Ibrulj I."/>
            <person name="Dupont M.-J."/>
            <person name="Charette S.J."/>
            <person name="Boyle B."/>
            <person name="Levesque R.C."/>
        </authorList>
    </citation>
    <scope>NUCLEOTIDE SEQUENCE [LARGE SCALE GENOMIC DNA]</scope>
    <source>
        <strain evidence="4 6">PA-W36</strain>
    </source>
</reference>
<accession>A0A069Q532</accession>
<reference evidence="5" key="4">
    <citation type="submission" date="2023-06" db="EMBL/GenBank/DDBJ databases">
        <authorList>
            <consortium name="Clinical and Environmental Microbiology Branch: Whole genome sequencing antimicrobial resistance pathogens in the healthcare setting"/>
        </authorList>
    </citation>
    <scope>NUCLEOTIDE SEQUENCE</scope>
    <source>
        <strain evidence="5">2021CK-01020</strain>
    </source>
</reference>